<organism evidence="1 2">
    <name type="scientific">Candidatus Fervidibacter japonicus</name>
    <dbReference type="NCBI Taxonomy" id="2035412"/>
    <lineage>
        <taxon>Bacteria</taxon>
        <taxon>Candidatus Fervidibacterota</taxon>
        <taxon>Candidatus Fervidibacter</taxon>
    </lineage>
</organism>
<dbReference type="EMBL" id="BEHT01000005">
    <property type="protein sequence ID" value="GBC98036.1"/>
    <property type="molecule type" value="Genomic_DNA"/>
</dbReference>
<proteinExistence type="predicted"/>
<protein>
    <submittedName>
        <fullName evidence="1">Uncharacterized protein</fullName>
    </submittedName>
</protein>
<evidence type="ECO:0000313" key="2">
    <source>
        <dbReference type="Proteomes" id="UP000236173"/>
    </source>
</evidence>
<dbReference type="AlphaFoldDB" id="A0A2H5XA10"/>
<reference evidence="2" key="1">
    <citation type="submission" date="2017-09" db="EMBL/GenBank/DDBJ databases">
        <title>Metaegenomics of thermophilic ammonia-oxidizing enrichment culture.</title>
        <authorList>
            <person name="Kato S."/>
            <person name="Suzuki K."/>
        </authorList>
    </citation>
    <scope>NUCLEOTIDE SEQUENCE [LARGE SCALE GENOMIC DNA]</scope>
</reference>
<comment type="caution">
    <text evidence="1">The sequence shown here is derived from an EMBL/GenBank/DDBJ whole genome shotgun (WGS) entry which is preliminary data.</text>
</comment>
<dbReference type="PROSITE" id="PS51257">
    <property type="entry name" value="PROKAR_LIPOPROTEIN"/>
    <property type="match status" value="1"/>
</dbReference>
<name>A0A2H5XA10_9BACT</name>
<evidence type="ECO:0000313" key="1">
    <source>
        <dbReference type="EMBL" id="GBC98036.1"/>
    </source>
</evidence>
<gene>
    <name evidence="1" type="ORF">HRbin17_00531</name>
</gene>
<dbReference type="Proteomes" id="UP000236173">
    <property type="component" value="Unassembled WGS sequence"/>
</dbReference>
<accession>A0A2H5XA10</accession>
<sequence>MLRLAGFGVIATLTLLTAFGCGGHSGTMPSVSDNQTFAFPPRGGQPPSAPQLIRPNEVKIAYIRDGKIRFVVRATDPEGDRLKYRIVLKQNGNVIATFDQTVDPTGWSKPDYGSGEYAILAVPIPAGSYEWNAQAFDGSTWGAFHNTDATFIYAPK</sequence>